<evidence type="ECO:0000313" key="2">
    <source>
        <dbReference type="Proteomes" id="UP000184499"/>
    </source>
</evidence>
<proteinExistence type="predicted"/>
<dbReference type="RefSeq" id="XP_067473570.1">
    <property type="nucleotide sequence ID" value="XM_067623311.1"/>
</dbReference>
<protein>
    <recommendedName>
        <fullName evidence="3">Myb-like domain-containing protein</fullName>
    </recommendedName>
</protein>
<dbReference type="Proteomes" id="UP000184499">
    <property type="component" value="Unassembled WGS sequence"/>
</dbReference>
<dbReference type="EMBL" id="KV878699">
    <property type="protein sequence ID" value="OJJ66320.1"/>
    <property type="molecule type" value="Genomic_DNA"/>
</dbReference>
<evidence type="ECO:0000313" key="1">
    <source>
        <dbReference type="EMBL" id="OJJ66320.1"/>
    </source>
</evidence>
<gene>
    <name evidence="1" type="ORF">ASPBRDRAFT_35082</name>
</gene>
<keyword evidence="2" id="KW-1185">Reference proteome</keyword>
<organism evidence="1 2">
    <name type="scientific">Aspergillus brasiliensis (strain CBS 101740 / IMI 381727 / IBT 21946)</name>
    <dbReference type="NCBI Taxonomy" id="767769"/>
    <lineage>
        <taxon>Eukaryota</taxon>
        <taxon>Fungi</taxon>
        <taxon>Dikarya</taxon>
        <taxon>Ascomycota</taxon>
        <taxon>Pezizomycotina</taxon>
        <taxon>Eurotiomycetes</taxon>
        <taxon>Eurotiomycetidae</taxon>
        <taxon>Eurotiales</taxon>
        <taxon>Aspergillaceae</taxon>
        <taxon>Aspergillus</taxon>
        <taxon>Aspergillus subgen. Circumdati</taxon>
    </lineage>
</organism>
<dbReference type="AlphaFoldDB" id="A0A1L9U3R1"/>
<evidence type="ECO:0008006" key="3">
    <source>
        <dbReference type="Google" id="ProtNLM"/>
    </source>
</evidence>
<dbReference type="GeneID" id="93575799"/>
<accession>A0A1L9U3R1</accession>
<sequence>MEPTEPTSPASGHNKQYYSEEELLLIQLKQSNLSWPQIEQLYNRAVPKDRQRTCSALENKWRQLRRERIFAQRKMATAPVALNGDPSNGSLAVPSGFYEQQLLAYIFTLEQSLIEAEDKCHRAQIAFNTLYSLYERLYSSYNELAAAHYQLNFRGSATEDLAPPDQSGWDDFECGRVNVGSHF</sequence>
<name>A0A1L9U3R1_ASPBC</name>
<reference evidence="2" key="1">
    <citation type="journal article" date="2017" name="Genome Biol.">
        <title>Comparative genomics reveals high biological diversity and specific adaptations in the industrially and medically important fungal genus Aspergillus.</title>
        <authorList>
            <person name="de Vries R.P."/>
            <person name="Riley R."/>
            <person name="Wiebenga A."/>
            <person name="Aguilar-Osorio G."/>
            <person name="Amillis S."/>
            <person name="Uchima C.A."/>
            <person name="Anderluh G."/>
            <person name="Asadollahi M."/>
            <person name="Askin M."/>
            <person name="Barry K."/>
            <person name="Battaglia E."/>
            <person name="Bayram O."/>
            <person name="Benocci T."/>
            <person name="Braus-Stromeyer S.A."/>
            <person name="Caldana C."/>
            <person name="Canovas D."/>
            <person name="Cerqueira G.C."/>
            <person name="Chen F."/>
            <person name="Chen W."/>
            <person name="Choi C."/>
            <person name="Clum A."/>
            <person name="Dos Santos R.A."/>
            <person name="Damasio A.R."/>
            <person name="Diallinas G."/>
            <person name="Emri T."/>
            <person name="Fekete E."/>
            <person name="Flipphi M."/>
            <person name="Freyberg S."/>
            <person name="Gallo A."/>
            <person name="Gournas C."/>
            <person name="Habgood R."/>
            <person name="Hainaut M."/>
            <person name="Harispe M.L."/>
            <person name="Henrissat B."/>
            <person name="Hilden K.S."/>
            <person name="Hope R."/>
            <person name="Hossain A."/>
            <person name="Karabika E."/>
            <person name="Karaffa L."/>
            <person name="Karanyi Z."/>
            <person name="Krasevec N."/>
            <person name="Kuo A."/>
            <person name="Kusch H."/>
            <person name="LaButti K."/>
            <person name="Lagendijk E.L."/>
            <person name="Lapidus A."/>
            <person name="Levasseur A."/>
            <person name="Lindquist E."/>
            <person name="Lipzen A."/>
            <person name="Logrieco A.F."/>
            <person name="MacCabe A."/>
            <person name="Maekelae M.R."/>
            <person name="Malavazi I."/>
            <person name="Melin P."/>
            <person name="Meyer V."/>
            <person name="Mielnichuk N."/>
            <person name="Miskei M."/>
            <person name="Molnar A.P."/>
            <person name="Mule G."/>
            <person name="Ngan C.Y."/>
            <person name="Orejas M."/>
            <person name="Orosz E."/>
            <person name="Ouedraogo J.P."/>
            <person name="Overkamp K.M."/>
            <person name="Park H.-S."/>
            <person name="Perrone G."/>
            <person name="Piumi F."/>
            <person name="Punt P.J."/>
            <person name="Ram A.F."/>
            <person name="Ramon A."/>
            <person name="Rauscher S."/>
            <person name="Record E."/>
            <person name="Riano-Pachon D.M."/>
            <person name="Robert V."/>
            <person name="Roehrig J."/>
            <person name="Ruller R."/>
            <person name="Salamov A."/>
            <person name="Salih N.S."/>
            <person name="Samson R.A."/>
            <person name="Sandor E."/>
            <person name="Sanguinetti M."/>
            <person name="Schuetze T."/>
            <person name="Sepcic K."/>
            <person name="Shelest E."/>
            <person name="Sherlock G."/>
            <person name="Sophianopoulou V."/>
            <person name="Squina F.M."/>
            <person name="Sun H."/>
            <person name="Susca A."/>
            <person name="Todd R.B."/>
            <person name="Tsang A."/>
            <person name="Unkles S.E."/>
            <person name="van de Wiele N."/>
            <person name="van Rossen-Uffink D."/>
            <person name="Oliveira J.V."/>
            <person name="Vesth T.C."/>
            <person name="Visser J."/>
            <person name="Yu J.-H."/>
            <person name="Zhou M."/>
            <person name="Andersen M.R."/>
            <person name="Archer D.B."/>
            <person name="Baker S.E."/>
            <person name="Benoit I."/>
            <person name="Brakhage A.A."/>
            <person name="Braus G.H."/>
            <person name="Fischer R."/>
            <person name="Frisvad J.C."/>
            <person name="Goldman G.H."/>
            <person name="Houbraken J."/>
            <person name="Oakley B."/>
            <person name="Pocsi I."/>
            <person name="Scazzocchio C."/>
            <person name="Seiboth B."/>
            <person name="vanKuyk P.A."/>
            <person name="Wortman J."/>
            <person name="Dyer P.S."/>
            <person name="Grigoriev I.V."/>
        </authorList>
    </citation>
    <scope>NUCLEOTIDE SEQUENCE [LARGE SCALE GENOMIC DNA]</scope>
    <source>
        <strain evidence="2">CBS 101740 / IMI 381727 / IBT 21946</strain>
    </source>
</reference>
<dbReference type="VEuPathDB" id="FungiDB:ASPBRDRAFT_35082"/>